<evidence type="ECO:0000256" key="4">
    <source>
        <dbReference type="ARBA" id="ARBA00023163"/>
    </source>
</evidence>
<evidence type="ECO:0000259" key="6">
    <source>
        <dbReference type="PROSITE" id="PS50811"/>
    </source>
</evidence>
<reference evidence="7 8" key="2">
    <citation type="journal article" date="2017" name="Nature">
        <title>The Apostasia genome and the evolution of orchids.</title>
        <authorList>
            <person name="Zhang G.Q."/>
            <person name="Liu K.W."/>
            <person name="Li Z."/>
            <person name="Lohaus R."/>
            <person name="Hsiao Y.Y."/>
            <person name="Niu S.C."/>
            <person name="Wang J.Y."/>
            <person name="Lin Y.C."/>
            <person name="Xu Q."/>
            <person name="Chen L.J."/>
            <person name="Yoshida K."/>
            <person name="Fujiwara S."/>
            <person name="Wang Z.W."/>
            <person name="Zhang Y.Q."/>
            <person name="Mitsuda N."/>
            <person name="Wang M."/>
            <person name="Liu G.H."/>
            <person name="Pecoraro L."/>
            <person name="Huang H.X."/>
            <person name="Xiao X.J."/>
            <person name="Lin M."/>
            <person name="Wu X.Y."/>
            <person name="Wu W.L."/>
            <person name="Chen Y.Y."/>
            <person name="Chang S.B."/>
            <person name="Sakamoto S."/>
            <person name="Ohme-Takagi M."/>
            <person name="Yagi M."/>
            <person name="Zeng S.J."/>
            <person name="Shen C.Y."/>
            <person name="Yeh C.M."/>
            <person name="Luo Y.B."/>
            <person name="Tsai W.C."/>
            <person name="Van de Peer Y."/>
            <person name="Liu Z.J."/>
        </authorList>
    </citation>
    <scope>NUCLEOTIDE SEQUENCE [LARGE SCALE GENOMIC DNA]</scope>
    <source>
        <tissue evidence="7">The whole plant</tissue>
    </source>
</reference>
<evidence type="ECO:0000313" key="8">
    <source>
        <dbReference type="Proteomes" id="UP000233837"/>
    </source>
</evidence>
<evidence type="ECO:0000256" key="5">
    <source>
        <dbReference type="ARBA" id="ARBA00023242"/>
    </source>
</evidence>
<keyword evidence="8" id="KW-1185">Reference proteome</keyword>
<dbReference type="EMBL" id="KZ502476">
    <property type="protein sequence ID" value="PKU78084.1"/>
    <property type="molecule type" value="Genomic_DNA"/>
</dbReference>
<keyword evidence="3" id="KW-0238">DNA-binding</keyword>
<reference evidence="7 8" key="1">
    <citation type="journal article" date="2016" name="Sci. Rep.">
        <title>The Dendrobium catenatum Lindl. genome sequence provides insights into polysaccharide synthase, floral development and adaptive evolution.</title>
        <authorList>
            <person name="Zhang G.Q."/>
            <person name="Xu Q."/>
            <person name="Bian C."/>
            <person name="Tsai W.C."/>
            <person name="Yeh C.M."/>
            <person name="Liu K.W."/>
            <person name="Yoshida K."/>
            <person name="Zhang L.S."/>
            <person name="Chang S.B."/>
            <person name="Chen F."/>
            <person name="Shi Y."/>
            <person name="Su Y.Y."/>
            <person name="Zhang Y.Q."/>
            <person name="Chen L.J."/>
            <person name="Yin Y."/>
            <person name="Lin M."/>
            <person name="Huang H."/>
            <person name="Deng H."/>
            <person name="Wang Z.W."/>
            <person name="Zhu S.L."/>
            <person name="Zhao X."/>
            <person name="Deng C."/>
            <person name="Niu S.C."/>
            <person name="Huang J."/>
            <person name="Wang M."/>
            <person name="Liu G.H."/>
            <person name="Yang H.J."/>
            <person name="Xiao X.J."/>
            <person name="Hsiao Y.Y."/>
            <person name="Wu W.L."/>
            <person name="Chen Y.Y."/>
            <person name="Mitsuda N."/>
            <person name="Ohme-Takagi M."/>
            <person name="Luo Y.B."/>
            <person name="Van de Peer Y."/>
            <person name="Liu Z.J."/>
        </authorList>
    </citation>
    <scope>NUCLEOTIDE SEQUENCE [LARGE SCALE GENOMIC DNA]</scope>
    <source>
        <tissue evidence="7">The whole plant</tissue>
    </source>
</reference>
<dbReference type="GO" id="GO:0043565">
    <property type="term" value="F:sequence-specific DNA binding"/>
    <property type="evidence" value="ECO:0007669"/>
    <property type="project" value="InterPro"/>
</dbReference>
<accession>A0A2I0WQZ4</accession>
<keyword evidence="4" id="KW-0804">Transcription</keyword>
<evidence type="ECO:0000256" key="1">
    <source>
        <dbReference type="ARBA" id="ARBA00004123"/>
    </source>
</evidence>
<proteinExistence type="predicted"/>
<name>A0A2I0WQZ4_9ASPA</name>
<dbReference type="InterPro" id="IPR003657">
    <property type="entry name" value="WRKY_dom"/>
</dbReference>
<protein>
    <submittedName>
        <fullName evidence="7">Putative WRKY transcription factor 67</fullName>
    </submittedName>
</protein>
<keyword evidence="2" id="KW-0805">Transcription regulation</keyword>
<keyword evidence="5" id="KW-0539">Nucleus</keyword>
<comment type="subcellular location">
    <subcellularLocation>
        <location evidence="1">Nucleus</location>
    </subcellularLocation>
</comment>
<dbReference type="SUPFAM" id="SSF118290">
    <property type="entry name" value="WRKY DNA-binding domain"/>
    <property type="match status" value="1"/>
</dbReference>
<dbReference type="GO" id="GO:0003700">
    <property type="term" value="F:DNA-binding transcription factor activity"/>
    <property type="evidence" value="ECO:0007669"/>
    <property type="project" value="InterPro"/>
</dbReference>
<dbReference type="STRING" id="906689.A0A2I0WQZ4"/>
<dbReference type="PROSITE" id="PS50811">
    <property type="entry name" value="WRKY"/>
    <property type="match status" value="1"/>
</dbReference>
<organism evidence="7 8">
    <name type="scientific">Dendrobium catenatum</name>
    <dbReference type="NCBI Taxonomy" id="906689"/>
    <lineage>
        <taxon>Eukaryota</taxon>
        <taxon>Viridiplantae</taxon>
        <taxon>Streptophyta</taxon>
        <taxon>Embryophyta</taxon>
        <taxon>Tracheophyta</taxon>
        <taxon>Spermatophyta</taxon>
        <taxon>Magnoliopsida</taxon>
        <taxon>Liliopsida</taxon>
        <taxon>Asparagales</taxon>
        <taxon>Orchidaceae</taxon>
        <taxon>Epidendroideae</taxon>
        <taxon>Malaxideae</taxon>
        <taxon>Dendrobiinae</taxon>
        <taxon>Dendrobium</taxon>
    </lineage>
</organism>
<sequence length="182" mass="20715">MNCTEPCKRRRVQRWTILTSVPHFDGYEWRKYGEKNIQGYKFPRSYYKCTHNKDQGCPATKTIQQKEDNDCNPPKYEVIYSLHHICKTMGTNTHLDKKYSSAPINNTSSTTTTSSCQANSSQPLLTLVADQLCPMESMLLSAEPQIEENGGIENSNTKSSPSTDLDFDSEWAKWLLSCTEKA</sequence>
<dbReference type="InterPro" id="IPR036576">
    <property type="entry name" value="WRKY_dom_sf"/>
</dbReference>
<dbReference type="SMART" id="SM00774">
    <property type="entry name" value="WRKY"/>
    <property type="match status" value="1"/>
</dbReference>
<dbReference type="GO" id="GO:0005634">
    <property type="term" value="C:nucleus"/>
    <property type="evidence" value="ECO:0007669"/>
    <property type="project" value="UniProtKB-SubCell"/>
</dbReference>
<evidence type="ECO:0000256" key="2">
    <source>
        <dbReference type="ARBA" id="ARBA00023015"/>
    </source>
</evidence>
<dbReference type="Gene3D" id="2.20.25.80">
    <property type="entry name" value="WRKY domain"/>
    <property type="match status" value="1"/>
</dbReference>
<evidence type="ECO:0000313" key="7">
    <source>
        <dbReference type="EMBL" id="PKU78084.1"/>
    </source>
</evidence>
<gene>
    <name evidence="7" type="primary">WRKY67</name>
    <name evidence="7" type="ORF">MA16_Dca013150</name>
</gene>
<dbReference type="Pfam" id="PF03106">
    <property type="entry name" value="WRKY"/>
    <property type="match status" value="1"/>
</dbReference>
<dbReference type="Proteomes" id="UP000233837">
    <property type="component" value="Unassembled WGS sequence"/>
</dbReference>
<dbReference type="PANTHER" id="PTHR31282">
    <property type="entry name" value="WRKY TRANSCRIPTION FACTOR 21-RELATED"/>
    <property type="match status" value="1"/>
</dbReference>
<dbReference type="AlphaFoldDB" id="A0A2I0WQZ4"/>
<evidence type="ECO:0000256" key="3">
    <source>
        <dbReference type="ARBA" id="ARBA00023125"/>
    </source>
</evidence>
<feature type="domain" description="WRKY" evidence="6">
    <location>
        <begin position="25"/>
        <end position="69"/>
    </location>
</feature>
<dbReference type="InterPro" id="IPR044810">
    <property type="entry name" value="WRKY_plant"/>
</dbReference>